<dbReference type="EMBL" id="BABT02000148">
    <property type="protein sequence ID" value="GAA97959.1"/>
    <property type="molecule type" value="Genomic_DNA"/>
</dbReference>
<dbReference type="Gene3D" id="2.40.160.20">
    <property type="match status" value="1"/>
</dbReference>
<dbReference type="AlphaFoldDB" id="G7E549"/>
<organism evidence="1 2">
    <name type="scientific">Mixia osmundae (strain CBS 9802 / IAM 14324 / JCM 22182 / KY 12970)</name>
    <dbReference type="NCBI Taxonomy" id="764103"/>
    <lineage>
        <taxon>Eukaryota</taxon>
        <taxon>Fungi</taxon>
        <taxon>Dikarya</taxon>
        <taxon>Basidiomycota</taxon>
        <taxon>Pucciniomycotina</taxon>
        <taxon>Mixiomycetes</taxon>
        <taxon>Mixiales</taxon>
        <taxon>Mixiaceae</taxon>
        <taxon>Mixia</taxon>
    </lineage>
</organism>
<dbReference type="PANTHER" id="PTHR37315:SF1">
    <property type="entry name" value="UPF0311 PROTEIN BLR7842"/>
    <property type="match status" value="1"/>
</dbReference>
<accession>G7E549</accession>
<name>G7E549_MIXOS</name>
<reference evidence="1 2" key="2">
    <citation type="journal article" date="2012" name="Open Biol.">
        <title>Characteristics of nucleosomes and linker DNA regions on the genome of the basidiomycete Mixia osmundae revealed by mono- and dinucleosome mapping.</title>
        <authorList>
            <person name="Nishida H."/>
            <person name="Kondo S."/>
            <person name="Matsumoto T."/>
            <person name="Suzuki Y."/>
            <person name="Yoshikawa H."/>
            <person name="Taylor T.D."/>
            <person name="Sugiyama J."/>
        </authorList>
    </citation>
    <scope>NUCLEOTIDE SEQUENCE [LARGE SCALE GENOMIC DNA]</scope>
    <source>
        <strain evidence="2">CBS 9802 / IAM 14324 / JCM 22182 / KY 12970</strain>
    </source>
</reference>
<comment type="caution">
    <text evidence="1">The sequence shown here is derived from an EMBL/GenBank/DDBJ whole genome shotgun (WGS) entry which is preliminary data.</text>
</comment>
<evidence type="ECO:0000313" key="1">
    <source>
        <dbReference type="EMBL" id="GAA97959.1"/>
    </source>
</evidence>
<proteinExistence type="predicted"/>
<dbReference type="InParanoid" id="G7E549"/>
<dbReference type="STRING" id="764103.G7E549"/>
<gene>
    <name evidence="1" type="primary">Mo04639</name>
    <name evidence="1" type="ORF">E5Q_04639</name>
</gene>
<keyword evidence="2" id="KW-1185">Reference proteome</keyword>
<dbReference type="eggNOG" id="ENOG502T3G4">
    <property type="taxonomic scope" value="Eukaryota"/>
</dbReference>
<dbReference type="Pfam" id="PF11578">
    <property type="entry name" value="DUF3237"/>
    <property type="match status" value="1"/>
</dbReference>
<dbReference type="PANTHER" id="PTHR37315">
    <property type="entry name" value="UPF0311 PROTEIN BLR7842"/>
    <property type="match status" value="1"/>
</dbReference>
<dbReference type="OrthoDB" id="2544694at2759"/>
<sequence>MVSFSGGSLSGPRIQGRLLPGGANWLTSSNDLAVGTRTFLLDTRDVIETDDGAIICQQINGVRIGQSDVLDLLSTDASIPAAVLIATAGRTISPSGQDVVIYDANLVT</sequence>
<dbReference type="RefSeq" id="XP_014571269.1">
    <property type="nucleotide sequence ID" value="XM_014715783.1"/>
</dbReference>
<evidence type="ECO:0000313" key="2">
    <source>
        <dbReference type="Proteomes" id="UP000009131"/>
    </source>
</evidence>
<reference evidence="1 2" key="1">
    <citation type="journal article" date="2011" name="J. Gen. Appl. Microbiol.">
        <title>Draft genome sequencing of the enigmatic basidiomycete Mixia osmundae.</title>
        <authorList>
            <person name="Nishida H."/>
            <person name="Nagatsuka Y."/>
            <person name="Sugiyama J."/>
        </authorList>
    </citation>
    <scope>NUCLEOTIDE SEQUENCE [LARGE SCALE GENOMIC DNA]</scope>
    <source>
        <strain evidence="2">CBS 9802 / IAM 14324 / JCM 22182 / KY 12970</strain>
    </source>
</reference>
<dbReference type="HOGENOM" id="CLU_2197587_0_0_1"/>
<dbReference type="Proteomes" id="UP000009131">
    <property type="component" value="Unassembled WGS sequence"/>
</dbReference>
<dbReference type="InterPro" id="IPR020915">
    <property type="entry name" value="UPF0311"/>
</dbReference>
<protein>
    <submittedName>
        <fullName evidence="1">Uncharacterized protein</fullName>
    </submittedName>
</protein>